<evidence type="ECO:0000256" key="1">
    <source>
        <dbReference type="ARBA" id="ARBA00022434"/>
    </source>
</evidence>
<keyword evidence="9" id="KW-1185">Reference proteome</keyword>
<feature type="binding site" evidence="5">
    <location>
        <position position="94"/>
    </location>
    <ligand>
        <name>Fe cation</name>
        <dbReference type="ChEBI" id="CHEBI:24875"/>
        <label>1</label>
    </ligand>
</feature>
<dbReference type="InterPro" id="IPR008331">
    <property type="entry name" value="Ferritin_DPS_dom"/>
</dbReference>
<dbReference type="GO" id="GO:0004322">
    <property type="term" value="F:ferroxidase activity"/>
    <property type="evidence" value="ECO:0007669"/>
    <property type="project" value="TreeGrafter"/>
</dbReference>
<dbReference type="OrthoDB" id="9801481at2"/>
<evidence type="ECO:0000313" key="9">
    <source>
        <dbReference type="Proteomes" id="UP000008722"/>
    </source>
</evidence>
<sequence precursor="true">MISSTLSNALNEQIGHELSAHNHYLAIAVYFANRSLDGWADFFFRQAEEERGHAMKILHFLLDNDVAPRIPEAAEAKPAFTDAVEAVASAVKAERTVTTQFEAMMAIAHQENDYRAVPLLQWFLNEQIEEEATMGKLLDLVQSGINLFQAQDYLPTPHAGGEAGAEAGA</sequence>
<organism evidence="8 9">
    <name type="scientific">Oceanithermus profundus (strain DSM 14977 / NBRC 100410 / VKM B-2274 / 506)</name>
    <dbReference type="NCBI Taxonomy" id="670487"/>
    <lineage>
        <taxon>Bacteria</taxon>
        <taxon>Thermotogati</taxon>
        <taxon>Deinococcota</taxon>
        <taxon>Deinococci</taxon>
        <taxon>Thermales</taxon>
        <taxon>Thermaceae</taxon>
        <taxon>Oceanithermus</taxon>
    </lineage>
</organism>
<dbReference type="InterPro" id="IPR009040">
    <property type="entry name" value="Ferritin-like_diiron"/>
</dbReference>
<comment type="similarity">
    <text evidence="6">Belongs to the ferritin family. Prokaryotic subfamily.</text>
</comment>
<dbReference type="Proteomes" id="UP000008722">
    <property type="component" value="Chromosome"/>
</dbReference>
<dbReference type="eggNOG" id="COG1528">
    <property type="taxonomic scope" value="Bacteria"/>
</dbReference>
<evidence type="ECO:0000256" key="6">
    <source>
        <dbReference type="RuleBase" id="RU361145"/>
    </source>
</evidence>
<feature type="binding site" evidence="5">
    <location>
        <position position="127"/>
    </location>
    <ligand>
        <name>Fe cation</name>
        <dbReference type="ChEBI" id="CHEBI:24875"/>
        <label>1</label>
    </ligand>
</feature>
<comment type="subcellular location">
    <subcellularLocation>
        <location evidence="6">Cytoplasm</location>
    </subcellularLocation>
</comment>
<feature type="binding site" evidence="5">
    <location>
        <position position="53"/>
    </location>
    <ligand>
        <name>Fe cation</name>
        <dbReference type="ChEBI" id="CHEBI:24875"/>
        <label>1</label>
    </ligand>
</feature>
<dbReference type="Pfam" id="PF00210">
    <property type="entry name" value="Ferritin"/>
    <property type="match status" value="1"/>
</dbReference>
<proteinExistence type="inferred from homology"/>
<evidence type="ECO:0000256" key="2">
    <source>
        <dbReference type="ARBA" id="ARBA00022723"/>
    </source>
</evidence>
<dbReference type="InterPro" id="IPR009078">
    <property type="entry name" value="Ferritin-like_SF"/>
</dbReference>
<dbReference type="GO" id="GO:0006879">
    <property type="term" value="P:intracellular iron ion homeostasis"/>
    <property type="evidence" value="ECO:0007669"/>
    <property type="project" value="UniProtKB-KW"/>
</dbReference>
<keyword evidence="6" id="KW-0963">Cytoplasm</keyword>
<feature type="domain" description="Ferritin-like diiron" evidence="7">
    <location>
        <begin position="1"/>
        <end position="145"/>
    </location>
</feature>
<dbReference type="InterPro" id="IPR012347">
    <property type="entry name" value="Ferritin-like"/>
</dbReference>
<dbReference type="KEGG" id="opr:Ocepr_1968"/>
<evidence type="ECO:0000259" key="7">
    <source>
        <dbReference type="PROSITE" id="PS50905"/>
    </source>
</evidence>
<dbReference type="HOGENOM" id="CLU_065681_1_1_0"/>
<evidence type="ECO:0000256" key="5">
    <source>
        <dbReference type="PIRSR" id="PIRSR601519-1"/>
    </source>
</evidence>
<reference evidence="9" key="1">
    <citation type="submission" date="2010-11" db="EMBL/GenBank/DDBJ databases">
        <title>The complete sequence of chromosome of Oceanithermus profundus DSM 14977.</title>
        <authorList>
            <consortium name="US DOE Joint Genome Institute (JGI-PGF)"/>
            <person name="Lucas S."/>
            <person name="Copeland A."/>
            <person name="Lapidus A."/>
            <person name="Bruce D."/>
            <person name="Goodwin L."/>
            <person name="Pitluck S."/>
            <person name="Kyrpides N."/>
            <person name="Mavromatis K."/>
            <person name="Pagani I."/>
            <person name="Ivanova N."/>
            <person name="Zhang X."/>
            <person name="Brettin T."/>
            <person name="Detter J.C."/>
            <person name="Tapia R."/>
            <person name="Han C."/>
            <person name="Land M."/>
            <person name="Hauser L."/>
            <person name="Markowitz V."/>
            <person name="Cheng J.-F."/>
            <person name="Hugenholtz P."/>
            <person name="Woyke T."/>
            <person name="Wu D."/>
            <person name="Tindall B."/>
            <person name="Faehnrich R."/>
            <person name="Brambilla E."/>
            <person name="Klenk H.-P."/>
            <person name="Eisen J.A."/>
        </authorList>
    </citation>
    <scope>NUCLEOTIDE SEQUENCE [LARGE SCALE GENOMIC DNA]</scope>
    <source>
        <strain evidence="9">DSM 14977 / NBRC 100410 / VKM B-2274 / 506</strain>
    </source>
</reference>
<dbReference type="SUPFAM" id="SSF47240">
    <property type="entry name" value="Ferritin-like"/>
    <property type="match status" value="1"/>
</dbReference>
<dbReference type="PANTHER" id="PTHR11431:SF127">
    <property type="entry name" value="BACTERIAL NON-HEME FERRITIN"/>
    <property type="match status" value="1"/>
</dbReference>
<feature type="binding site" evidence="5">
    <location>
        <position position="50"/>
    </location>
    <ligand>
        <name>Fe cation</name>
        <dbReference type="ChEBI" id="CHEBI:24875"/>
        <label>1</label>
    </ligand>
</feature>
<dbReference type="GO" id="GO:0008199">
    <property type="term" value="F:ferric iron binding"/>
    <property type="evidence" value="ECO:0007669"/>
    <property type="project" value="InterPro"/>
</dbReference>
<name>E4UA43_OCEP5</name>
<protein>
    <recommendedName>
        <fullName evidence="6">Ferritin</fullName>
        <ecNumber evidence="6">1.16.3.2</ecNumber>
    </recommendedName>
</protein>
<dbReference type="RefSeq" id="WP_013458590.1">
    <property type="nucleotide sequence ID" value="NC_014761.1"/>
</dbReference>
<gene>
    <name evidence="8" type="ordered locus">Ocepr_1968</name>
</gene>
<accession>E4UA43</accession>
<evidence type="ECO:0000256" key="3">
    <source>
        <dbReference type="ARBA" id="ARBA00023002"/>
    </source>
</evidence>
<keyword evidence="1 6" id="KW-0409">Iron storage</keyword>
<comment type="function">
    <text evidence="6">Iron-storage protein.</text>
</comment>
<dbReference type="InterPro" id="IPR041719">
    <property type="entry name" value="Ferritin_prok"/>
</dbReference>
<dbReference type="PANTHER" id="PTHR11431">
    <property type="entry name" value="FERRITIN"/>
    <property type="match status" value="1"/>
</dbReference>
<evidence type="ECO:0000256" key="4">
    <source>
        <dbReference type="ARBA" id="ARBA00023004"/>
    </source>
</evidence>
<keyword evidence="3" id="KW-0560">Oxidoreductase</keyword>
<dbReference type="GO" id="GO:0006826">
    <property type="term" value="P:iron ion transport"/>
    <property type="evidence" value="ECO:0007669"/>
    <property type="project" value="InterPro"/>
</dbReference>
<evidence type="ECO:0000313" key="8">
    <source>
        <dbReference type="EMBL" id="ADR37420.1"/>
    </source>
</evidence>
<comment type="catalytic activity">
    <reaction evidence="6">
        <text>4 Fe(2+) + O2 + 6 H2O = 4 iron(III) oxide-hydroxide + 12 H(+)</text>
        <dbReference type="Rhea" id="RHEA:11972"/>
        <dbReference type="ChEBI" id="CHEBI:15377"/>
        <dbReference type="ChEBI" id="CHEBI:15378"/>
        <dbReference type="ChEBI" id="CHEBI:15379"/>
        <dbReference type="ChEBI" id="CHEBI:29033"/>
        <dbReference type="ChEBI" id="CHEBI:78619"/>
        <dbReference type="EC" id="1.16.3.2"/>
    </reaction>
</comment>
<reference evidence="8 9" key="2">
    <citation type="journal article" date="2011" name="Stand. Genomic Sci.">
        <title>Complete genome sequence of Oceanithermus profundus type strain (506).</title>
        <authorList>
            <person name="Pati A."/>
            <person name="Zhang X."/>
            <person name="Lapidus A."/>
            <person name="Nolan M."/>
            <person name="Lucas S."/>
            <person name="Del Rio T.G."/>
            <person name="Tice H."/>
            <person name="Cheng J.F."/>
            <person name="Tapia R."/>
            <person name="Han C."/>
            <person name="Goodwin L."/>
            <person name="Pitluck S."/>
            <person name="Liolios K."/>
            <person name="Pagani I."/>
            <person name="Ivanova N."/>
            <person name="Mavromatis K."/>
            <person name="Chen A."/>
            <person name="Palaniappan K."/>
            <person name="Hauser L."/>
            <person name="Jeffries C.D."/>
            <person name="Brambilla E.M."/>
            <person name="Rohl A."/>
            <person name="Mwirichia R."/>
            <person name="Rohde M."/>
            <person name="Tindall B.J."/>
            <person name="Sikorski J."/>
            <person name="Wirth R."/>
            <person name="Goker M."/>
            <person name="Woyke T."/>
            <person name="Detter J.C."/>
            <person name="Bristow J."/>
            <person name="Eisen J.A."/>
            <person name="Markowitz V."/>
            <person name="Hugenholtz P."/>
            <person name="Kyrpides N.C."/>
            <person name="Klenk H.P."/>
            <person name="Land M."/>
        </authorList>
    </citation>
    <scope>NUCLEOTIDE SEQUENCE [LARGE SCALE GENOMIC DNA]</scope>
    <source>
        <strain evidence="9">DSM 14977 / NBRC 100410 / VKM B-2274 / 506</strain>
    </source>
</reference>
<dbReference type="CDD" id="cd01055">
    <property type="entry name" value="Nonheme_Ferritin"/>
    <property type="match status" value="1"/>
</dbReference>
<dbReference type="GO" id="GO:0005829">
    <property type="term" value="C:cytosol"/>
    <property type="evidence" value="ECO:0007669"/>
    <property type="project" value="TreeGrafter"/>
</dbReference>
<dbReference type="AlphaFoldDB" id="E4UA43"/>
<dbReference type="STRING" id="670487.Ocepr_1968"/>
<dbReference type="InterPro" id="IPR001519">
    <property type="entry name" value="Ferritin"/>
</dbReference>
<dbReference type="PROSITE" id="PS50905">
    <property type="entry name" value="FERRITIN_LIKE"/>
    <property type="match status" value="1"/>
</dbReference>
<dbReference type="GO" id="GO:0008198">
    <property type="term" value="F:ferrous iron binding"/>
    <property type="evidence" value="ECO:0007669"/>
    <property type="project" value="TreeGrafter"/>
</dbReference>
<keyword evidence="2 5" id="KW-0479">Metal-binding</keyword>
<feature type="binding site" evidence="5">
    <location>
        <position position="17"/>
    </location>
    <ligand>
        <name>Fe cation</name>
        <dbReference type="ChEBI" id="CHEBI:24875"/>
        <label>1</label>
    </ligand>
</feature>
<dbReference type="EC" id="1.16.3.2" evidence="6"/>
<dbReference type="Gene3D" id="1.20.1260.10">
    <property type="match status" value="1"/>
</dbReference>
<dbReference type="EMBL" id="CP002361">
    <property type="protein sequence ID" value="ADR37420.1"/>
    <property type="molecule type" value="Genomic_DNA"/>
</dbReference>
<keyword evidence="4 5" id="KW-0408">Iron</keyword>